<dbReference type="SUPFAM" id="SSF47413">
    <property type="entry name" value="lambda repressor-like DNA-binding domains"/>
    <property type="match status" value="1"/>
</dbReference>
<evidence type="ECO:0000313" key="2">
    <source>
        <dbReference type="EMBL" id="OSM04878.1"/>
    </source>
</evidence>
<dbReference type="PROSITE" id="PS50943">
    <property type="entry name" value="HTH_CROC1"/>
    <property type="match status" value="1"/>
</dbReference>
<dbReference type="EMBL" id="LVJN01000018">
    <property type="protein sequence ID" value="OSM04878.1"/>
    <property type="molecule type" value="Genomic_DNA"/>
</dbReference>
<dbReference type="AlphaFoldDB" id="A0A1Y2K696"/>
<dbReference type="GO" id="GO:0003677">
    <property type="term" value="F:DNA binding"/>
    <property type="evidence" value="ECO:0007669"/>
    <property type="project" value="InterPro"/>
</dbReference>
<dbReference type="SMART" id="SM00530">
    <property type="entry name" value="HTH_XRE"/>
    <property type="match status" value="1"/>
</dbReference>
<dbReference type="Gene3D" id="1.10.260.40">
    <property type="entry name" value="lambda repressor-like DNA-binding domains"/>
    <property type="match status" value="1"/>
</dbReference>
<evidence type="ECO:0000313" key="3">
    <source>
        <dbReference type="Proteomes" id="UP000194003"/>
    </source>
</evidence>
<accession>A0A1Y2K696</accession>
<protein>
    <submittedName>
        <fullName evidence="2">Putative transcriptional regulator</fullName>
    </submittedName>
</protein>
<sequence length="173" mass="18812">MSLEIKDISQLPEQYANPLRQFAERLREAIGNESVRGFARECGLSEGVLRNYLRGSTYPTLDRLAAIAAAANVDLSWLATGIGDSSPQAVISAPGGGLPDYPEINAVMTFQALAELESYLVENGLELAAEKKADTLRLMLEMNVDRTRGQENKEPNAPALDPAIIKRVLKLVS</sequence>
<gene>
    <name evidence="2" type="ORF">MAIT1_02979</name>
</gene>
<keyword evidence="3" id="KW-1185">Reference proteome</keyword>
<dbReference type="InterPro" id="IPR001387">
    <property type="entry name" value="Cro/C1-type_HTH"/>
</dbReference>
<comment type="caution">
    <text evidence="2">The sequence shown here is derived from an EMBL/GenBank/DDBJ whole genome shotgun (WGS) entry which is preliminary data.</text>
</comment>
<dbReference type="InterPro" id="IPR010982">
    <property type="entry name" value="Lambda_DNA-bd_dom_sf"/>
</dbReference>
<proteinExistence type="predicted"/>
<dbReference type="Proteomes" id="UP000194003">
    <property type="component" value="Unassembled WGS sequence"/>
</dbReference>
<reference evidence="2 3" key="1">
    <citation type="journal article" date="2016" name="BMC Genomics">
        <title>Combined genomic and structural analyses of a cultured magnetotactic bacterium reveals its niche adaptation to a dynamic environment.</title>
        <authorList>
            <person name="Araujo A.C."/>
            <person name="Morillo V."/>
            <person name="Cypriano J."/>
            <person name="Teixeira L.C."/>
            <person name="Leao P."/>
            <person name="Lyra S."/>
            <person name="Almeida L.G."/>
            <person name="Bazylinski D.A."/>
            <person name="Vasconcellos A.T."/>
            <person name="Abreu F."/>
            <person name="Lins U."/>
        </authorList>
    </citation>
    <scope>NUCLEOTIDE SEQUENCE [LARGE SCALE GENOMIC DNA]</scope>
    <source>
        <strain evidence="2 3">IT-1</strain>
    </source>
</reference>
<name>A0A1Y2K696_9PROT</name>
<dbReference type="OrthoDB" id="528805at2"/>
<evidence type="ECO:0000259" key="1">
    <source>
        <dbReference type="PROSITE" id="PS50943"/>
    </source>
</evidence>
<dbReference type="STRING" id="1434232.MAIT1_02979"/>
<feature type="domain" description="HTH cro/C1-type" evidence="1">
    <location>
        <begin position="38"/>
        <end position="78"/>
    </location>
</feature>
<organism evidence="2 3">
    <name type="scientific">Magnetofaba australis IT-1</name>
    <dbReference type="NCBI Taxonomy" id="1434232"/>
    <lineage>
        <taxon>Bacteria</taxon>
        <taxon>Pseudomonadati</taxon>
        <taxon>Pseudomonadota</taxon>
        <taxon>Magnetococcia</taxon>
        <taxon>Magnetococcales</taxon>
        <taxon>Magnetococcaceae</taxon>
        <taxon>Magnetofaba</taxon>
    </lineage>
</organism>
<dbReference type="Pfam" id="PF01381">
    <property type="entry name" value="HTH_3"/>
    <property type="match status" value="1"/>
</dbReference>
<dbReference type="RefSeq" id="WP_085441528.1">
    <property type="nucleotide sequence ID" value="NZ_LVJN01000018.1"/>
</dbReference>